<gene>
    <name evidence="3" type="ORF">IFO68_01925</name>
</gene>
<dbReference type="Proteomes" id="UP000649768">
    <property type="component" value="Unassembled WGS sequence"/>
</dbReference>
<dbReference type="Pfam" id="PF02517">
    <property type="entry name" value="Rce1-like"/>
    <property type="match status" value="1"/>
</dbReference>
<evidence type="ECO:0000256" key="1">
    <source>
        <dbReference type="SAM" id="Phobius"/>
    </source>
</evidence>
<keyword evidence="3" id="KW-0378">Hydrolase</keyword>
<organism evidence="3 4">
    <name type="scientific">Photobacterium arenosum</name>
    <dbReference type="NCBI Taxonomy" id="2774143"/>
    <lineage>
        <taxon>Bacteria</taxon>
        <taxon>Pseudomonadati</taxon>
        <taxon>Pseudomonadota</taxon>
        <taxon>Gammaproteobacteria</taxon>
        <taxon>Vibrionales</taxon>
        <taxon>Vibrionaceae</taxon>
        <taxon>Photobacterium</taxon>
    </lineage>
</organism>
<name>A0ABR9BH05_9GAMM</name>
<keyword evidence="1" id="KW-0812">Transmembrane</keyword>
<feature type="domain" description="CAAX prenyl protease 2/Lysostaphin resistance protein A-like" evidence="2">
    <location>
        <begin position="136"/>
        <end position="235"/>
    </location>
</feature>
<dbReference type="GO" id="GO:0008237">
    <property type="term" value="F:metallopeptidase activity"/>
    <property type="evidence" value="ECO:0007669"/>
    <property type="project" value="UniProtKB-KW"/>
</dbReference>
<dbReference type="EMBL" id="JACYTP010000001">
    <property type="protein sequence ID" value="MBD8511459.1"/>
    <property type="molecule type" value="Genomic_DNA"/>
</dbReference>
<keyword evidence="3" id="KW-0645">Protease</keyword>
<reference evidence="3 4" key="1">
    <citation type="submission" date="2020-09" db="EMBL/GenBank/DDBJ databases">
        <title>Photobacterium sp. CAU 1568 isolated from sand of Sido Beach.</title>
        <authorList>
            <person name="Kim W."/>
        </authorList>
    </citation>
    <scope>NUCLEOTIDE SEQUENCE [LARGE SCALE GENOMIC DNA]</scope>
    <source>
        <strain evidence="3 4">CAU 1568</strain>
    </source>
</reference>
<feature type="transmembrane region" description="Helical" evidence="1">
    <location>
        <begin position="92"/>
        <end position="115"/>
    </location>
</feature>
<proteinExistence type="predicted"/>
<keyword evidence="4" id="KW-1185">Reference proteome</keyword>
<feature type="transmembrane region" description="Helical" evidence="1">
    <location>
        <begin position="53"/>
        <end position="71"/>
    </location>
</feature>
<evidence type="ECO:0000313" key="4">
    <source>
        <dbReference type="Proteomes" id="UP000649768"/>
    </source>
</evidence>
<dbReference type="RefSeq" id="WP_192014155.1">
    <property type="nucleotide sequence ID" value="NZ_JACYTP010000001.1"/>
</dbReference>
<protein>
    <submittedName>
        <fullName evidence="3">CPBP family intramembrane metalloprotease</fullName>
    </submittedName>
</protein>
<keyword evidence="3" id="KW-0482">Metalloprotease</keyword>
<sequence>MKIDKNDSTIDDFPFYNDKPAAFSPRQWLLLVVLVFAGFAVLITPIPLFATPFGQFIPAILFFAIPLFYLARIAPFHWRAIFRPMSFNHLKWMIGIGLLNLVISVLLGLLVVKLFGANPNHALAQLSDMTTVEKVLFFLKTLPQLFGEEIFTILPFLALMHVFYSHCHFSRTRSIILAWVITAVIFGLAHLPTYGWNLLQCLLVIGTARLVLSLAYLKTKSIWVSTGAHIINDWIMFSMALFVGVPTT</sequence>
<keyword evidence="1" id="KW-0472">Membrane</keyword>
<dbReference type="InterPro" id="IPR003675">
    <property type="entry name" value="Rce1/LyrA-like_dom"/>
</dbReference>
<evidence type="ECO:0000259" key="2">
    <source>
        <dbReference type="Pfam" id="PF02517"/>
    </source>
</evidence>
<keyword evidence="1" id="KW-1133">Transmembrane helix</keyword>
<evidence type="ECO:0000313" key="3">
    <source>
        <dbReference type="EMBL" id="MBD8511459.1"/>
    </source>
</evidence>
<comment type="caution">
    <text evidence="3">The sequence shown here is derived from an EMBL/GenBank/DDBJ whole genome shotgun (WGS) entry which is preliminary data.</text>
</comment>
<feature type="transmembrane region" description="Helical" evidence="1">
    <location>
        <begin position="175"/>
        <end position="191"/>
    </location>
</feature>
<feature type="transmembrane region" description="Helical" evidence="1">
    <location>
        <begin position="135"/>
        <end position="163"/>
    </location>
</feature>
<accession>A0ABR9BH05</accession>
<feature type="transmembrane region" description="Helical" evidence="1">
    <location>
        <begin position="28"/>
        <end position="47"/>
    </location>
</feature>
<feature type="transmembrane region" description="Helical" evidence="1">
    <location>
        <begin position="229"/>
        <end position="247"/>
    </location>
</feature>